<evidence type="ECO:0000313" key="3">
    <source>
        <dbReference type="EMBL" id="CAF1425585.1"/>
    </source>
</evidence>
<dbReference type="InterPro" id="IPR011071">
    <property type="entry name" value="Lyase_8-like_C"/>
</dbReference>
<feature type="domain" description="Polysaccharide lyase family 8 central" evidence="2">
    <location>
        <begin position="4"/>
        <end position="154"/>
    </location>
</feature>
<reference evidence="3" key="1">
    <citation type="submission" date="2021-02" db="EMBL/GenBank/DDBJ databases">
        <authorList>
            <person name="Nowell W R."/>
        </authorList>
    </citation>
    <scope>NUCLEOTIDE SEQUENCE</scope>
</reference>
<dbReference type="Proteomes" id="UP000663860">
    <property type="component" value="Unassembled WGS sequence"/>
</dbReference>
<sequence length="324" mass="36494">MMDTTSHNLIAKRSWHFYDDAIIALATNLTLRTQTTAWTTLASRLLLTGQITIGFFNSTVITLSDGNYSFSFNQEKTSLNVQWIHVGNSNIGYLLQSQQQYATLGIEFGIKTENYLEIGPFNSTVTKRVLTIWIDHGLGPYTLNYNYIILPSISLESIPTLIKQYNDEQIFTCISTTNSFHGTMWPTLKRASFILWDNITTTFSCKSPLFEINIELSDAGAYLYSETMTDFIVTASHPTRTNGNIKVTVDRIGSGEECSTLGKNNDKKTDITLALPSSPHLVGSSVNVKCKILSSNAILHQISFQFYSFPFLLFYYQISKNQRT</sequence>
<dbReference type="SUPFAM" id="SSF74650">
    <property type="entry name" value="Galactose mutarotase-like"/>
    <property type="match status" value="1"/>
</dbReference>
<dbReference type="EMBL" id="CAJNOE010001465">
    <property type="protein sequence ID" value="CAF1425585.1"/>
    <property type="molecule type" value="Genomic_DNA"/>
</dbReference>
<comment type="caution">
    <text evidence="3">The sequence shown here is derived from an EMBL/GenBank/DDBJ whole genome shotgun (WGS) entry which is preliminary data.</text>
</comment>
<dbReference type="GO" id="GO:0030246">
    <property type="term" value="F:carbohydrate binding"/>
    <property type="evidence" value="ECO:0007669"/>
    <property type="project" value="InterPro"/>
</dbReference>
<evidence type="ECO:0000313" key="7">
    <source>
        <dbReference type="Proteomes" id="UP000663860"/>
    </source>
</evidence>
<dbReference type="OrthoDB" id="10032963at2759"/>
<dbReference type="InterPro" id="IPR038970">
    <property type="entry name" value="Lyase_8"/>
</dbReference>
<dbReference type="GO" id="GO:0005576">
    <property type="term" value="C:extracellular region"/>
    <property type="evidence" value="ECO:0007669"/>
    <property type="project" value="InterPro"/>
</dbReference>
<dbReference type="InterPro" id="IPR014718">
    <property type="entry name" value="GH-type_carb-bd"/>
</dbReference>
<dbReference type="InterPro" id="IPR011013">
    <property type="entry name" value="Gal_mutarotase_sf_dom"/>
</dbReference>
<evidence type="ECO:0000256" key="1">
    <source>
        <dbReference type="ARBA" id="ARBA00023239"/>
    </source>
</evidence>
<evidence type="ECO:0000313" key="4">
    <source>
        <dbReference type="EMBL" id="CAF1459925.1"/>
    </source>
</evidence>
<dbReference type="Proteomes" id="UP000663881">
    <property type="component" value="Unassembled WGS sequence"/>
</dbReference>
<dbReference type="Proteomes" id="UP000663868">
    <property type="component" value="Unassembled WGS sequence"/>
</dbReference>
<evidence type="ECO:0000313" key="5">
    <source>
        <dbReference type="EMBL" id="CAF4079092.1"/>
    </source>
</evidence>
<dbReference type="GO" id="GO:0005975">
    <property type="term" value="P:carbohydrate metabolic process"/>
    <property type="evidence" value="ECO:0007669"/>
    <property type="project" value="InterPro"/>
</dbReference>
<dbReference type="EMBL" id="CAJNON010001404">
    <property type="protein sequence ID" value="CAF1459925.1"/>
    <property type="molecule type" value="Genomic_DNA"/>
</dbReference>
<organism evidence="3 7">
    <name type="scientific">Adineta steineri</name>
    <dbReference type="NCBI Taxonomy" id="433720"/>
    <lineage>
        <taxon>Eukaryota</taxon>
        <taxon>Metazoa</taxon>
        <taxon>Spiralia</taxon>
        <taxon>Gnathifera</taxon>
        <taxon>Rotifera</taxon>
        <taxon>Eurotatoria</taxon>
        <taxon>Bdelloidea</taxon>
        <taxon>Adinetida</taxon>
        <taxon>Adinetidae</taxon>
        <taxon>Adineta</taxon>
    </lineage>
</organism>
<evidence type="ECO:0000259" key="2">
    <source>
        <dbReference type="Pfam" id="PF02278"/>
    </source>
</evidence>
<proteinExistence type="predicted"/>
<dbReference type="GO" id="GO:0016829">
    <property type="term" value="F:lyase activity"/>
    <property type="evidence" value="ECO:0007669"/>
    <property type="project" value="UniProtKB-KW"/>
</dbReference>
<keyword evidence="1" id="KW-0456">Lyase</keyword>
<dbReference type="PANTHER" id="PTHR38481">
    <property type="entry name" value="HYALURONATE LYASE"/>
    <property type="match status" value="1"/>
</dbReference>
<dbReference type="InterPro" id="IPR003159">
    <property type="entry name" value="Lyase_8_central_dom"/>
</dbReference>
<name>A0A815MJV7_9BILA</name>
<dbReference type="EMBL" id="CAJOAY010004673">
    <property type="protein sequence ID" value="CAF4079092.1"/>
    <property type="molecule type" value="Genomic_DNA"/>
</dbReference>
<gene>
    <name evidence="3" type="ORF">IZO911_LOCUS40932</name>
    <name evidence="6" type="ORF">KXQ929_LOCUS39843</name>
    <name evidence="5" type="ORF">OKA104_LOCUS34449</name>
    <name evidence="4" type="ORF">VCS650_LOCUS39984</name>
</gene>
<accession>A0A815MJV7</accession>
<dbReference type="AlphaFoldDB" id="A0A815MJV7"/>
<dbReference type="PANTHER" id="PTHR38481:SF1">
    <property type="entry name" value="HYALURONATE LYASE"/>
    <property type="match status" value="1"/>
</dbReference>
<evidence type="ECO:0000313" key="6">
    <source>
        <dbReference type="EMBL" id="CAF4196517.1"/>
    </source>
</evidence>
<dbReference type="EMBL" id="CAJOBB010007882">
    <property type="protein sequence ID" value="CAF4196517.1"/>
    <property type="molecule type" value="Genomic_DNA"/>
</dbReference>
<dbReference type="Pfam" id="PF02278">
    <property type="entry name" value="Lyase_8"/>
    <property type="match status" value="1"/>
</dbReference>
<dbReference type="Gene3D" id="2.70.98.10">
    <property type="match status" value="1"/>
</dbReference>
<protein>
    <recommendedName>
        <fullName evidence="2">Polysaccharide lyase family 8 central domain-containing protein</fullName>
    </recommendedName>
</protein>
<dbReference type="Proteomes" id="UP000663891">
    <property type="component" value="Unassembled WGS sequence"/>
</dbReference>
<dbReference type="Gene3D" id="2.60.220.10">
    <property type="entry name" value="Polysaccharide lyase family 8-like, C-terminal"/>
    <property type="match status" value="1"/>
</dbReference>